<dbReference type="AlphaFoldDB" id="A0A087UKU6"/>
<dbReference type="OrthoDB" id="6508542at2759"/>
<evidence type="ECO:0000313" key="2">
    <source>
        <dbReference type="EMBL" id="KFM77985.1"/>
    </source>
</evidence>
<organism evidence="2 3">
    <name type="scientific">Stegodyphus mimosarum</name>
    <name type="common">African social velvet spider</name>
    <dbReference type="NCBI Taxonomy" id="407821"/>
    <lineage>
        <taxon>Eukaryota</taxon>
        <taxon>Metazoa</taxon>
        <taxon>Ecdysozoa</taxon>
        <taxon>Arthropoda</taxon>
        <taxon>Chelicerata</taxon>
        <taxon>Arachnida</taxon>
        <taxon>Araneae</taxon>
        <taxon>Araneomorphae</taxon>
        <taxon>Entelegynae</taxon>
        <taxon>Eresoidea</taxon>
        <taxon>Eresidae</taxon>
        <taxon>Stegodyphus</taxon>
    </lineage>
</organism>
<feature type="non-terminal residue" evidence="2">
    <location>
        <position position="98"/>
    </location>
</feature>
<evidence type="ECO:0000313" key="3">
    <source>
        <dbReference type="Proteomes" id="UP000054359"/>
    </source>
</evidence>
<dbReference type="InterPro" id="IPR053164">
    <property type="entry name" value="IS1016-like_transposase"/>
</dbReference>
<dbReference type="Proteomes" id="UP000054359">
    <property type="component" value="Unassembled WGS sequence"/>
</dbReference>
<name>A0A087UKU6_STEMI</name>
<dbReference type="EMBL" id="KK120291">
    <property type="protein sequence ID" value="KFM77985.1"/>
    <property type="molecule type" value="Genomic_DNA"/>
</dbReference>
<dbReference type="PANTHER" id="PTHR47163">
    <property type="entry name" value="DDE_TNP_IS1595 DOMAIN-CONTAINING PROTEIN"/>
    <property type="match status" value="1"/>
</dbReference>
<proteinExistence type="predicted"/>
<sequence length="98" mass="11491">MKENINNKTTIYPDCWKGYETQELEEGVYSHMKVNHKYNFVDPKTGAHEQTVQRLWERLNKEIKYNTISQDNNSRPICQNSFGDRSKKQTGGITLIPL</sequence>
<evidence type="ECO:0008006" key="4">
    <source>
        <dbReference type="Google" id="ProtNLM"/>
    </source>
</evidence>
<accession>A0A087UKU6</accession>
<protein>
    <recommendedName>
        <fullName evidence="4">ISXO2-like transposase domain-containing protein</fullName>
    </recommendedName>
</protein>
<keyword evidence="3" id="KW-1185">Reference proteome</keyword>
<dbReference type="PANTHER" id="PTHR47163:SF2">
    <property type="entry name" value="SI:DKEY-17M8.2"/>
    <property type="match status" value="1"/>
</dbReference>
<gene>
    <name evidence="2" type="ORF">X975_00268</name>
</gene>
<reference evidence="2 3" key="1">
    <citation type="submission" date="2013-11" db="EMBL/GenBank/DDBJ databases">
        <title>Genome sequencing of Stegodyphus mimosarum.</title>
        <authorList>
            <person name="Bechsgaard J."/>
        </authorList>
    </citation>
    <scope>NUCLEOTIDE SEQUENCE [LARGE SCALE GENOMIC DNA]</scope>
</reference>
<feature type="region of interest" description="Disordered" evidence="1">
    <location>
        <begin position="70"/>
        <end position="98"/>
    </location>
</feature>
<evidence type="ECO:0000256" key="1">
    <source>
        <dbReference type="SAM" id="MobiDB-lite"/>
    </source>
</evidence>
<dbReference type="STRING" id="407821.A0A087UKU6"/>
<feature type="compositionally biased region" description="Polar residues" evidence="1">
    <location>
        <begin position="70"/>
        <end position="83"/>
    </location>
</feature>